<dbReference type="EMBL" id="CAACVG010006557">
    <property type="protein sequence ID" value="VEN40582.1"/>
    <property type="molecule type" value="Genomic_DNA"/>
</dbReference>
<evidence type="ECO:0000313" key="1">
    <source>
        <dbReference type="EMBL" id="VEN40582.1"/>
    </source>
</evidence>
<keyword evidence="2" id="KW-1185">Reference proteome</keyword>
<accession>A0A653BY79</accession>
<evidence type="ECO:0008006" key="3">
    <source>
        <dbReference type="Google" id="ProtNLM"/>
    </source>
</evidence>
<dbReference type="Proteomes" id="UP000410492">
    <property type="component" value="Unassembled WGS sequence"/>
</dbReference>
<protein>
    <recommendedName>
        <fullName evidence="3">Reverse transcriptase domain-containing protein</fullName>
    </recommendedName>
</protein>
<name>A0A653BY79_CALMS</name>
<dbReference type="OrthoDB" id="7701247at2759"/>
<dbReference type="AlphaFoldDB" id="A0A653BY79"/>
<sequence length="149" mass="16824">MTMWQSGMGSHGGKNNAWMKLMGIVHKERRFHDSGPISTDRTLSQTLEMIIKQRLEWFLLSKDVLPKSQFGFKKGYGTMDAVACVVTDIQNSFSRNDYLGAAFLDVKVAQLENGLDTMVTMLEDKLADVIKEKSKLEEIISIVMVNYAI</sequence>
<organism evidence="1 2">
    <name type="scientific">Callosobruchus maculatus</name>
    <name type="common">Southern cowpea weevil</name>
    <name type="synonym">Pulse bruchid</name>
    <dbReference type="NCBI Taxonomy" id="64391"/>
    <lineage>
        <taxon>Eukaryota</taxon>
        <taxon>Metazoa</taxon>
        <taxon>Ecdysozoa</taxon>
        <taxon>Arthropoda</taxon>
        <taxon>Hexapoda</taxon>
        <taxon>Insecta</taxon>
        <taxon>Pterygota</taxon>
        <taxon>Neoptera</taxon>
        <taxon>Endopterygota</taxon>
        <taxon>Coleoptera</taxon>
        <taxon>Polyphaga</taxon>
        <taxon>Cucujiformia</taxon>
        <taxon>Chrysomeloidea</taxon>
        <taxon>Chrysomelidae</taxon>
        <taxon>Bruchinae</taxon>
        <taxon>Bruchini</taxon>
        <taxon>Callosobruchus</taxon>
    </lineage>
</organism>
<reference evidence="1 2" key="1">
    <citation type="submission" date="2019-01" db="EMBL/GenBank/DDBJ databases">
        <authorList>
            <person name="Sayadi A."/>
        </authorList>
    </citation>
    <scope>NUCLEOTIDE SEQUENCE [LARGE SCALE GENOMIC DNA]</scope>
</reference>
<proteinExistence type="predicted"/>
<gene>
    <name evidence="1" type="ORF">CALMAC_LOCUS4704</name>
</gene>
<evidence type="ECO:0000313" key="2">
    <source>
        <dbReference type="Proteomes" id="UP000410492"/>
    </source>
</evidence>